<dbReference type="Gene3D" id="3.30.420.10">
    <property type="entry name" value="Ribonuclease H-like superfamily/Ribonuclease H"/>
    <property type="match status" value="1"/>
</dbReference>
<dbReference type="InterPro" id="IPR012337">
    <property type="entry name" value="RNaseH-like_sf"/>
</dbReference>
<reference evidence="2 3" key="1">
    <citation type="journal article" date="2020" name="Genome Biol. Evol.">
        <title>Comparative genomics of strictly vertically transmitted, feminizing microsporidia endosymbionts of amphipod crustaceans.</title>
        <authorList>
            <person name="Cormier A."/>
            <person name="Chebbi M.A."/>
            <person name="Giraud I."/>
            <person name="Wattier R."/>
            <person name="Teixeira M."/>
            <person name="Gilbert C."/>
            <person name="Rigaud T."/>
            <person name="Cordaux R."/>
        </authorList>
    </citation>
    <scope>NUCLEOTIDE SEQUENCE [LARGE SCALE GENOMIC DNA]</scope>
    <source>
        <strain evidence="2 3">Ou3-Ou53</strain>
    </source>
</reference>
<gene>
    <name evidence="2" type="ORF">NGRA_3400</name>
</gene>
<dbReference type="InterPro" id="IPR036397">
    <property type="entry name" value="RNaseH_sf"/>
</dbReference>
<dbReference type="PANTHER" id="PTHR37984:SF5">
    <property type="entry name" value="PROTEIN NYNRIN-LIKE"/>
    <property type="match status" value="1"/>
</dbReference>
<evidence type="ECO:0000313" key="2">
    <source>
        <dbReference type="EMBL" id="KAF9752792.1"/>
    </source>
</evidence>
<protein>
    <recommendedName>
        <fullName evidence="1">Integrase catalytic domain-containing protein</fullName>
    </recommendedName>
</protein>
<accession>A0A9P6KX92</accession>
<dbReference type="PANTHER" id="PTHR37984">
    <property type="entry name" value="PROTEIN CBG26694"/>
    <property type="match status" value="1"/>
</dbReference>
<dbReference type="OrthoDB" id="5151897at2759"/>
<feature type="non-terminal residue" evidence="2">
    <location>
        <position position="129"/>
    </location>
</feature>
<dbReference type="Proteomes" id="UP000740883">
    <property type="component" value="Unassembled WGS sequence"/>
</dbReference>
<dbReference type="SUPFAM" id="SSF53098">
    <property type="entry name" value="Ribonuclease H-like"/>
    <property type="match status" value="1"/>
</dbReference>
<sequence length="129" mass="15047">MAEVINSRSTENVIRFLKKVHFELNIKLLISDSAKENKNDEISRWATTYNIKHHYISPYHHNSNGRIERFNRTIGESIRKQDNNLSLNQRVEKAVEVYNNTIHNATGLTPNEAMDVTNLSRVKQQHFSN</sequence>
<dbReference type="Pfam" id="PF13683">
    <property type="entry name" value="rve_3"/>
    <property type="match status" value="1"/>
</dbReference>
<dbReference type="EMBL" id="SBJO01001004">
    <property type="protein sequence ID" value="KAF9752792.1"/>
    <property type="molecule type" value="Genomic_DNA"/>
</dbReference>
<dbReference type="PROSITE" id="PS50994">
    <property type="entry name" value="INTEGRASE"/>
    <property type="match status" value="1"/>
</dbReference>
<name>A0A9P6KX92_9MICR</name>
<keyword evidence="3" id="KW-1185">Reference proteome</keyword>
<proteinExistence type="predicted"/>
<dbReference type="GO" id="GO:0005634">
    <property type="term" value="C:nucleus"/>
    <property type="evidence" value="ECO:0007669"/>
    <property type="project" value="UniProtKB-ARBA"/>
</dbReference>
<feature type="domain" description="Integrase catalytic" evidence="1">
    <location>
        <begin position="1"/>
        <end position="118"/>
    </location>
</feature>
<comment type="caution">
    <text evidence="2">The sequence shown here is derived from an EMBL/GenBank/DDBJ whole genome shotgun (WGS) entry which is preliminary data.</text>
</comment>
<dbReference type="InterPro" id="IPR001584">
    <property type="entry name" value="Integrase_cat-core"/>
</dbReference>
<evidence type="ECO:0000259" key="1">
    <source>
        <dbReference type="PROSITE" id="PS50994"/>
    </source>
</evidence>
<dbReference type="GO" id="GO:0003676">
    <property type="term" value="F:nucleic acid binding"/>
    <property type="evidence" value="ECO:0007669"/>
    <property type="project" value="InterPro"/>
</dbReference>
<evidence type="ECO:0000313" key="3">
    <source>
        <dbReference type="Proteomes" id="UP000740883"/>
    </source>
</evidence>
<dbReference type="GO" id="GO:0015074">
    <property type="term" value="P:DNA integration"/>
    <property type="evidence" value="ECO:0007669"/>
    <property type="project" value="InterPro"/>
</dbReference>
<dbReference type="InterPro" id="IPR050951">
    <property type="entry name" value="Retrovirus_Pol_polyprotein"/>
</dbReference>
<dbReference type="AlphaFoldDB" id="A0A9P6KX92"/>
<organism evidence="2 3">
    <name type="scientific">Nosema granulosis</name>
    <dbReference type="NCBI Taxonomy" id="83296"/>
    <lineage>
        <taxon>Eukaryota</taxon>
        <taxon>Fungi</taxon>
        <taxon>Fungi incertae sedis</taxon>
        <taxon>Microsporidia</taxon>
        <taxon>Nosematidae</taxon>
        <taxon>Nosema</taxon>
    </lineage>
</organism>